<proteinExistence type="predicted"/>
<feature type="compositionally biased region" description="Basic and acidic residues" evidence="6">
    <location>
        <begin position="73"/>
        <end position="85"/>
    </location>
</feature>
<evidence type="ECO:0000259" key="7">
    <source>
        <dbReference type="PROSITE" id="PS50048"/>
    </source>
</evidence>
<dbReference type="GO" id="GO:0008270">
    <property type="term" value="F:zinc ion binding"/>
    <property type="evidence" value="ECO:0007669"/>
    <property type="project" value="InterPro"/>
</dbReference>
<dbReference type="InterPro" id="IPR036864">
    <property type="entry name" value="Zn2-C6_fun-type_DNA-bd_sf"/>
</dbReference>
<dbReference type="CDD" id="cd00067">
    <property type="entry name" value="GAL4"/>
    <property type="match status" value="1"/>
</dbReference>
<evidence type="ECO:0000256" key="2">
    <source>
        <dbReference type="ARBA" id="ARBA00022723"/>
    </source>
</evidence>
<dbReference type="GO" id="GO:0003677">
    <property type="term" value="F:DNA binding"/>
    <property type="evidence" value="ECO:0007669"/>
    <property type="project" value="InterPro"/>
</dbReference>
<gene>
    <name evidence="8" type="ORF">BCR36DRAFT_286796</name>
</gene>
<comment type="subcellular location">
    <subcellularLocation>
        <location evidence="1">Nucleus</location>
    </subcellularLocation>
</comment>
<dbReference type="GO" id="GO:0006351">
    <property type="term" value="P:DNA-templated transcription"/>
    <property type="evidence" value="ECO:0007669"/>
    <property type="project" value="InterPro"/>
</dbReference>
<keyword evidence="3" id="KW-0805">Transcription regulation</keyword>
<dbReference type="Pfam" id="PF00172">
    <property type="entry name" value="Zn_clus"/>
    <property type="match status" value="1"/>
</dbReference>
<keyword evidence="4" id="KW-0804">Transcription</keyword>
<evidence type="ECO:0000256" key="4">
    <source>
        <dbReference type="ARBA" id="ARBA00023163"/>
    </source>
</evidence>
<evidence type="ECO:0000313" key="8">
    <source>
        <dbReference type="EMBL" id="ORX52176.1"/>
    </source>
</evidence>
<keyword evidence="5" id="KW-0539">Nucleus</keyword>
<dbReference type="EMBL" id="MCFH01000016">
    <property type="protein sequence ID" value="ORX52176.1"/>
    <property type="molecule type" value="Genomic_DNA"/>
</dbReference>
<protein>
    <recommendedName>
        <fullName evidence="7">Zn(2)-C6 fungal-type domain-containing protein</fullName>
    </recommendedName>
</protein>
<dbReference type="SUPFAM" id="SSF57701">
    <property type="entry name" value="Zn2/Cys6 DNA-binding domain"/>
    <property type="match status" value="1"/>
</dbReference>
<dbReference type="InterPro" id="IPR007219">
    <property type="entry name" value="XnlR_reg_dom"/>
</dbReference>
<dbReference type="PANTHER" id="PTHR47338">
    <property type="entry name" value="ZN(II)2CYS6 TRANSCRIPTION FACTOR (EUROFUNG)-RELATED"/>
    <property type="match status" value="1"/>
</dbReference>
<dbReference type="InterPro" id="IPR001138">
    <property type="entry name" value="Zn2Cys6_DnaBD"/>
</dbReference>
<evidence type="ECO:0000256" key="6">
    <source>
        <dbReference type="SAM" id="MobiDB-lite"/>
    </source>
</evidence>
<evidence type="ECO:0000256" key="3">
    <source>
        <dbReference type="ARBA" id="ARBA00023015"/>
    </source>
</evidence>
<dbReference type="STRING" id="1754191.A0A1Y1VBP5"/>
<keyword evidence="2" id="KW-0479">Metal-binding</keyword>
<dbReference type="OrthoDB" id="2123952at2759"/>
<dbReference type="InterPro" id="IPR050815">
    <property type="entry name" value="TF_fung"/>
</dbReference>
<organism evidence="8 9">
    <name type="scientific">Piromyces finnis</name>
    <dbReference type="NCBI Taxonomy" id="1754191"/>
    <lineage>
        <taxon>Eukaryota</taxon>
        <taxon>Fungi</taxon>
        <taxon>Fungi incertae sedis</taxon>
        <taxon>Chytridiomycota</taxon>
        <taxon>Chytridiomycota incertae sedis</taxon>
        <taxon>Neocallimastigomycetes</taxon>
        <taxon>Neocallimastigales</taxon>
        <taxon>Neocallimastigaceae</taxon>
        <taxon>Piromyces</taxon>
    </lineage>
</organism>
<keyword evidence="9" id="KW-1185">Reference proteome</keyword>
<dbReference type="Proteomes" id="UP000193719">
    <property type="component" value="Unassembled WGS sequence"/>
</dbReference>
<dbReference type="PROSITE" id="PS50048">
    <property type="entry name" value="ZN2_CY6_FUNGAL_2"/>
    <property type="match status" value="1"/>
</dbReference>
<evidence type="ECO:0000256" key="5">
    <source>
        <dbReference type="ARBA" id="ARBA00023242"/>
    </source>
</evidence>
<dbReference type="CDD" id="cd12148">
    <property type="entry name" value="fungal_TF_MHR"/>
    <property type="match status" value="1"/>
</dbReference>
<comment type="caution">
    <text evidence="8">The sequence shown here is derived from an EMBL/GenBank/DDBJ whole genome shotgun (WGS) entry which is preliminary data.</text>
</comment>
<dbReference type="GO" id="GO:0000981">
    <property type="term" value="F:DNA-binding transcription factor activity, RNA polymerase II-specific"/>
    <property type="evidence" value="ECO:0007669"/>
    <property type="project" value="InterPro"/>
</dbReference>
<accession>A0A1Y1VBP5</accession>
<dbReference type="GO" id="GO:0005634">
    <property type="term" value="C:nucleus"/>
    <property type="evidence" value="ECO:0007669"/>
    <property type="project" value="UniProtKB-SubCell"/>
</dbReference>
<evidence type="ECO:0000313" key="9">
    <source>
        <dbReference type="Proteomes" id="UP000193719"/>
    </source>
</evidence>
<dbReference type="Pfam" id="PF04082">
    <property type="entry name" value="Fungal_trans"/>
    <property type="match status" value="1"/>
</dbReference>
<reference evidence="8 9" key="1">
    <citation type="submission" date="2016-08" db="EMBL/GenBank/DDBJ databases">
        <title>Genomes of anaerobic fungi encode conserved fungal cellulosomes for biomass hydrolysis.</title>
        <authorList>
            <consortium name="DOE Joint Genome Institute"/>
            <person name="Haitjema C.H."/>
            <person name="Gilmore S.P."/>
            <person name="Henske J.K."/>
            <person name="Solomon K.V."/>
            <person name="De Groot R."/>
            <person name="Kuo A."/>
            <person name="Mondo S.J."/>
            <person name="Salamov A.A."/>
            <person name="Labutti K."/>
            <person name="Zhao Z."/>
            <person name="Chiniquy J."/>
            <person name="Barry K."/>
            <person name="Brewer H.M."/>
            <person name="Purvine S.O."/>
            <person name="Wright A.T."/>
            <person name="Boxma B."/>
            <person name="Van Alen T."/>
            <person name="Hackstein J.H."/>
            <person name="Baker S.E."/>
            <person name="Grigoriev I.V."/>
            <person name="O'Malley M.A."/>
        </authorList>
    </citation>
    <scope>NUCLEOTIDE SEQUENCE [LARGE SCALE GENOMIC DNA]</scope>
    <source>
        <strain evidence="9">finn</strain>
    </source>
</reference>
<sequence>DNTNEIDNKQKKVRKKVTQACENCRKKRRKCTGERPKCLTCLQYNYVCYYNPFPRKRGPQQKREKRRYRKRDKANETGNKNKNDEGLTNLKLIGEQFKRSTKLLDVNITQSIYNNIVAYKTSIHHRFKTNINEIPTIEKDLINYSVIDMYYKYFHPCYPVISKNTFTNFIKNDSLSKYLLFSMYGMAYLFQQTPDIPLATEYIDKAKELIYQNYGLIDVQLLQSLYLITIFGKLMFFFLNK</sequence>
<evidence type="ECO:0000256" key="1">
    <source>
        <dbReference type="ARBA" id="ARBA00004123"/>
    </source>
</evidence>
<feature type="compositionally biased region" description="Basic residues" evidence="6">
    <location>
        <begin position="58"/>
        <end position="72"/>
    </location>
</feature>
<dbReference type="PROSITE" id="PS00463">
    <property type="entry name" value="ZN2_CY6_FUNGAL_1"/>
    <property type="match status" value="1"/>
</dbReference>
<dbReference type="SMART" id="SM00066">
    <property type="entry name" value="GAL4"/>
    <property type="match status" value="1"/>
</dbReference>
<dbReference type="Gene3D" id="4.10.240.10">
    <property type="entry name" value="Zn(2)-C6 fungal-type DNA-binding domain"/>
    <property type="match status" value="1"/>
</dbReference>
<reference evidence="8 9" key="2">
    <citation type="submission" date="2016-08" db="EMBL/GenBank/DDBJ databases">
        <title>Pervasive Adenine N6-methylation of Active Genes in Fungi.</title>
        <authorList>
            <consortium name="DOE Joint Genome Institute"/>
            <person name="Mondo S.J."/>
            <person name="Dannebaum R.O."/>
            <person name="Kuo R.C."/>
            <person name="Labutti K."/>
            <person name="Haridas S."/>
            <person name="Kuo A."/>
            <person name="Salamov A."/>
            <person name="Ahrendt S.R."/>
            <person name="Lipzen A."/>
            <person name="Sullivan W."/>
            <person name="Andreopoulos W.B."/>
            <person name="Clum A."/>
            <person name="Lindquist E."/>
            <person name="Daum C."/>
            <person name="Ramamoorthy G.K."/>
            <person name="Gryganskyi A."/>
            <person name="Culley D."/>
            <person name="Magnuson J.K."/>
            <person name="James T.Y."/>
            <person name="O'Malley M.A."/>
            <person name="Stajich J.E."/>
            <person name="Spatafora J.W."/>
            <person name="Visel A."/>
            <person name="Grigoriev I.V."/>
        </authorList>
    </citation>
    <scope>NUCLEOTIDE SEQUENCE [LARGE SCALE GENOMIC DNA]</scope>
    <source>
        <strain evidence="9">finn</strain>
    </source>
</reference>
<dbReference type="PANTHER" id="PTHR47338:SF5">
    <property type="entry name" value="ZN(II)2CYS6 TRANSCRIPTION FACTOR (EUROFUNG)"/>
    <property type="match status" value="1"/>
</dbReference>
<name>A0A1Y1VBP5_9FUNG</name>
<dbReference type="AlphaFoldDB" id="A0A1Y1VBP5"/>
<feature type="non-terminal residue" evidence="8">
    <location>
        <position position="1"/>
    </location>
</feature>
<feature type="region of interest" description="Disordered" evidence="6">
    <location>
        <begin position="58"/>
        <end position="85"/>
    </location>
</feature>
<feature type="domain" description="Zn(2)-C6 fungal-type" evidence="7">
    <location>
        <begin position="20"/>
        <end position="50"/>
    </location>
</feature>